<evidence type="ECO:0000313" key="2">
    <source>
        <dbReference type="Proteomes" id="UP001152798"/>
    </source>
</evidence>
<name>A0A9P0HQB2_NEZVI</name>
<dbReference type="EMBL" id="OV725082">
    <property type="protein sequence ID" value="CAH1406055.1"/>
    <property type="molecule type" value="Genomic_DNA"/>
</dbReference>
<sequence length="56" mass="6728">MSCVDFMGYSHYTYRELNLMTCLNVQLRKDIIKSKCLQTRVLLQIYCHELSVLKRK</sequence>
<dbReference type="Proteomes" id="UP001152798">
    <property type="component" value="Chromosome 6"/>
</dbReference>
<evidence type="ECO:0000313" key="1">
    <source>
        <dbReference type="EMBL" id="CAH1406055.1"/>
    </source>
</evidence>
<dbReference type="AlphaFoldDB" id="A0A9P0HQB2"/>
<reference evidence="1" key="1">
    <citation type="submission" date="2022-01" db="EMBL/GenBank/DDBJ databases">
        <authorList>
            <person name="King R."/>
        </authorList>
    </citation>
    <scope>NUCLEOTIDE SEQUENCE</scope>
</reference>
<organism evidence="1 2">
    <name type="scientific">Nezara viridula</name>
    <name type="common">Southern green stink bug</name>
    <name type="synonym">Cimex viridulus</name>
    <dbReference type="NCBI Taxonomy" id="85310"/>
    <lineage>
        <taxon>Eukaryota</taxon>
        <taxon>Metazoa</taxon>
        <taxon>Ecdysozoa</taxon>
        <taxon>Arthropoda</taxon>
        <taxon>Hexapoda</taxon>
        <taxon>Insecta</taxon>
        <taxon>Pterygota</taxon>
        <taxon>Neoptera</taxon>
        <taxon>Paraneoptera</taxon>
        <taxon>Hemiptera</taxon>
        <taxon>Heteroptera</taxon>
        <taxon>Panheteroptera</taxon>
        <taxon>Pentatomomorpha</taxon>
        <taxon>Pentatomoidea</taxon>
        <taxon>Pentatomidae</taxon>
        <taxon>Pentatominae</taxon>
        <taxon>Nezara</taxon>
    </lineage>
</organism>
<protein>
    <submittedName>
        <fullName evidence="1">Uncharacterized protein</fullName>
    </submittedName>
</protein>
<accession>A0A9P0HQB2</accession>
<keyword evidence="2" id="KW-1185">Reference proteome</keyword>
<proteinExistence type="predicted"/>
<gene>
    <name evidence="1" type="ORF">NEZAVI_LOCUS14087</name>
</gene>